<evidence type="ECO:0000256" key="2">
    <source>
        <dbReference type="ARBA" id="ARBA00023242"/>
    </source>
</evidence>
<dbReference type="GO" id="GO:0000785">
    <property type="term" value="C:chromatin"/>
    <property type="evidence" value="ECO:0007669"/>
    <property type="project" value="TreeGrafter"/>
</dbReference>
<protein>
    <submittedName>
        <fullName evidence="3">Uncharacterized protein</fullName>
    </submittedName>
</protein>
<evidence type="ECO:0000313" key="4">
    <source>
        <dbReference type="Proteomes" id="UP000824469"/>
    </source>
</evidence>
<dbReference type="GO" id="GO:0005634">
    <property type="term" value="C:nucleus"/>
    <property type="evidence" value="ECO:0007669"/>
    <property type="project" value="UniProtKB-SubCell"/>
</dbReference>
<dbReference type="AlphaFoldDB" id="A0AA38C301"/>
<reference evidence="3 4" key="1">
    <citation type="journal article" date="2021" name="Nat. Plants">
        <title>The Taxus genome provides insights into paclitaxel biosynthesis.</title>
        <authorList>
            <person name="Xiong X."/>
            <person name="Gou J."/>
            <person name="Liao Q."/>
            <person name="Li Y."/>
            <person name="Zhou Q."/>
            <person name="Bi G."/>
            <person name="Li C."/>
            <person name="Du R."/>
            <person name="Wang X."/>
            <person name="Sun T."/>
            <person name="Guo L."/>
            <person name="Liang H."/>
            <person name="Lu P."/>
            <person name="Wu Y."/>
            <person name="Zhang Z."/>
            <person name="Ro D.K."/>
            <person name="Shang Y."/>
            <person name="Huang S."/>
            <person name="Yan J."/>
        </authorList>
    </citation>
    <scope>NUCLEOTIDE SEQUENCE [LARGE SCALE GENOMIC DNA]</scope>
    <source>
        <strain evidence="3">Ta-2019</strain>
    </source>
</reference>
<dbReference type="PANTHER" id="PTHR12663">
    <property type="entry name" value="ANDROGEN INDUCED INHIBITOR OF PROLIFERATION AS3 / PDS5-RELATED"/>
    <property type="match status" value="1"/>
</dbReference>
<dbReference type="EMBL" id="JAHRHJ020000610">
    <property type="protein sequence ID" value="KAH9293886.1"/>
    <property type="molecule type" value="Genomic_DNA"/>
</dbReference>
<name>A0AA38C301_TAXCH</name>
<dbReference type="PANTHER" id="PTHR12663:SF0">
    <property type="entry name" value="PRECOCIOUS DISSOCIATION OF SISTERS 5, ISOFORM A"/>
    <property type="match status" value="1"/>
</dbReference>
<keyword evidence="2" id="KW-0539">Nucleus</keyword>
<accession>A0AA38C301</accession>
<feature type="non-terminal residue" evidence="3">
    <location>
        <position position="1"/>
    </location>
</feature>
<comment type="subcellular location">
    <subcellularLocation>
        <location evidence="1">Nucleus</location>
    </subcellularLocation>
</comment>
<keyword evidence="4" id="KW-1185">Reference proteome</keyword>
<dbReference type="GO" id="GO:0007064">
    <property type="term" value="P:mitotic sister chromatid cohesion"/>
    <property type="evidence" value="ECO:0007669"/>
    <property type="project" value="InterPro"/>
</dbReference>
<dbReference type="GO" id="GO:0006281">
    <property type="term" value="P:DNA repair"/>
    <property type="evidence" value="ECO:0007669"/>
    <property type="project" value="TreeGrafter"/>
</dbReference>
<gene>
    <name evidence="3" type="ORF">KI387_040910</name>
</gene>
<dbReference type="Pfam" id="PF20168">
    <property type="entry name" value="PDS5"/>
    <property type="match status" value="1"/>
</dbReference>
<comment type="caution">
    <text evidence="3">The sequence shown here is derived from an EMBL/GenBank/DDBJ whole genome shotgun (WGS) entry which is preliminary data.</text>
</comment>
<sequence length="118" mass="13675">VFECVTSDGYLRAKLYRLGRWFEFPPHVKSVLFNTLEEAKSCLAMMEQYDYGSILSVMDSLVTHLARSKLLRHDEVDVRLMVITCISEVTRIIAPSLLYNETTMEEVYEIMIGSFQKL</sequence>
<proteinExistence type="predicted"/>
<dbReference type="InterPro" id="IPR039776">
    <property type="entry name" value="Pds5"/>
</dbReference>
<organism evidence="3 4">
    <name type="scientific">Taxus chinensis</name>
    <name type="common">Chinese yew</name>
    <name type="synonym">Taxus wallichiana var. chinensis</name>
    <dbReference type="NCBI Taxonomy" id="29808"/>
    <lineage>
        <taxon>Eukaryota</taxon>
        <taxon>Viridiplantae</taxon>
        <taxon>Streptophyta</taxon>
        <taxon>Embryophyta</taxon>
        <taxon>Tracheophyta</taxon>
        <taxon>Spermatophyta</taxon>
        <taxon>Pinopsida</taxon>
        <taxon>Pinidae</taxon>
        <taxon>Conifers II</taxon>
        <taxon>Cupressales</taxon>
        <taxon>Taxaceae</taxon>
        <taxon>Taxus</taxon>
    </lineage>
</organism>
<dbReference type="Proteomes" id="UP000824469">
    <property type="component" value="Unassembled WGS sequence"/>
</dbReference>
<evidence type="ECO:0000256" key="1">
    <source>
        <dbReference type="ARBA" id="ARBA00004123"/>
    </source>
</evidence>
<evidence type="ECO:0000313" key="3">
    <source>
        <dbReference type="EMBL" id="KAH9293886.1"/>
    </source>
</evidence>